<dbReference type="GO" id="GO:1902209">
    <property type="term" value="P:negative regulation of bacterial-type flagellum assembly"/>
    <property type="evidence" value="ECO:0007669"/>
    <property type="project" value="InterPro"/>
</dbReference>
<keyword evidence="1" id="KW-0678">Repressor</keyword>
<dbReference type="Pfam" id="PF07378">
    <property type="entry name" value="FlbT"/>
    <property type="match status" value="1"/>
</dbReference>
<evidence type="ECO:0000313" key="5">
    <source>
        <dbReference type="Proteomes" id="UP000531251"/>
    </source>
</evidence>
<evidence type="ECO:0000313" key="4">
    <source>
        <dbReference type="EMBL" id="NJB97620.1"/>
    </source>
</evidence>
<organism evidence="4 5">
    <name type="scientific">Sphingomonas trueperi</name>
    <dbReference type="NCBI Taxonomy" id="53317"/>
    <lineage>
        <taxon>Bacteria</taxon>
        <taxon>Pseudomonadati</taxon>
        <taxon>Pseudomonadota</taxon>
        <taxon>Alphaproteobacteria</taxon>
        <taxon>Sphingomonadales</taxon>
        <taxon>Sphingomonadaceae</taxon>
        <taxon>Sphingomonas</taxon>
    </lineage>
</organism>
<name>A0A7X6BCV1_9SPHN</name>
<reference evidence="4 5" key="1">
    <citation type="submission" date="2020-03" db="EMBL/GenBank/DDBJ databases">
        <title>Genomic Encyclopedia of Type Strains, Phase IV (KMG-IV): sequencing the most valuable type-strain genomes for metagenomic binning, comparative biology and taxonomic classification.</title>
        <authorList>
            <person name="Goeker M."/>
        </authorList>
    </citation>
    <scope>NUCLEOTIDE SEQUENCE [LARGE SCALE GENOMIC DNA]</scope>
    <source>
        <strain evidence="4 5">DSM 7225</strain>
    </source>
</reference>
<keyword evidence="5" id="KW-1185">Reference proteome</keyword>
<dbReference type="GO" id="GO:0044781">
    <property type="term" value="P:bacterial-type flagellum organization"/>
    <property type="evidence" value="ECO:0007669"/>
    <property type="project" value="UniProtKB-KW"/>
</dbReference>
<dbReference type="InterPro" id="IPR009967">
    <property type="entry name" value="Flagellum_FlbT"/>
</dbReference>
<dbReference type="EMBL" id="JAATJB010000005">
    <property type="protein sequence ID" value="NJB97620.1"/>
    <property type="molecule type" value="Genomic_DNA"/>
</dbReference>
<accession>A0A7X6BCV1</accession>
<dbReference type="RefSeq" id="WP_125971821.1">
    <property type="nucleotide sequence ID" value="NZ_BAAADY010000048.1"/>
</dbReference>
<keyword evidence="2" id="KW-1005">Bacterial flagellum biogenesis</keyword>
<dbReference type="AlphaFoldDB" id="A0A7X6BCV1"/>
<evidence type="ECO:0000256" key="2">
    <source>
        <dbReference type="ARBA" id="ARBA00022795"/>
    </source>
</evidence>
<proteinExistence type="predicted"/>
<dbReference type="GO" id="GO:0006402">
    <property type="term" value="P:mRNA catabolic process"/>
    <property type="evidence" value="ECO:0007669"/>
    <property type="project" value="InterPro"/>
</dbReference>
<gene>
    <name evidence="4" type="ORF">GGR89_001935</name>
</gene>
<dbReference type="Proteomes" id="UP000531251">
    <property type="component" value="Unassembled WGS sequence"/>
</dbReference>
<keyword evidence="3" id="KW-0694">RNA-binding</keyword>
<keyword evidence="4" id="KW-0969">Cilium</keyword>
<sequence>MLRITLRDGEKAIVNGAVLRAVGRTQIAVENMVSILRGREVMRPEEATTPARQLYFATMLAYIDPAGRDAHHDAVVQLLSLLIASLGTAEARELCIRFANDLAQAEYYKALAAARELIAMEDAAAADTATTQAA</sequence>
<keyword evidence="4" id="KW-0282">Flagellum</keyword>
<evidence type="ECO:0000256" key="3">
    <source>
        <dbReference type="ARBA" id="ARBA00022884"/>
    </source>
</evidence>
<keyword evidence="4" id="KW-0966">Cell projection</keyword>
<comment type="caution">
    <text evidence="4">The sequence shown here is derived from an EMBL/GenBank/DDBJ whole genome shotgun (WGS) entry which is preliminary data.</text>
</comment>
<dbReference type="GO" id="GO:0048027">
    <property type="term" value="F:mRNA 5'-UTR binding"/>
    <property type="evidence" value="ECO:0007669"/>
    <property type="project" value="InterPro"/>
</dbReference>
<protein>
    <submittedName>
        <fullName evidence="4">Flagellar protein FlbT</fullName>
    </submittedName>
</protein>
<evidence type="ECO:0000256" key="1">
    <source>
        <dbReference type="ARBA" id="ARBA00022491"/>
    </source>
</evidence>